<dbReference type="GO" id="GO:0051920">
    <property type="term" value="F:peroxiredoxin activity"/>
    <property type="evidence" value="ECO:0007669"/>
    <property type="project" value="InterPro"/>
</dbReference>
<organism evidence="2 3">
    <name type="scientific">Crateriforma conspicua</name>
    <dbReference type="NCBI Taxonomy" id="2527996"/>
    <lineage>
        <taxon>Bacteria</taxon>
        <taxon>Pseudomonadati</taxon>
        <taxon>Planctomycetota</taxon>
        <taxon>Planctomycetia</taxon>
        <taxon>Planctomycetales</taxon>
        <taxon>Planctomycetaceae</taxon>
        <taxon>Crateriforma</taxon>
    </lineage>
</organism>
<dbReference type="InterPro" id="IPR003779">
    <property type="entry name" value="CMD-like"/>
</dbReference>
<dbReference type="Gene3D" id="1.20.1290.10">
    <property type="entry name" value="AhpD-like"/>
    <property type="match status" value="1"/>
</dbReference>
<name>A0A5C6FPP2_9PLAN</name>
<evidence type="ECO:0000313" key="2">
    <source>
        <dbReference type="EMBL" id="TWU62608.1"/>
    </source>
</evidence>
<dbReference type="Proteomes" id="UP000316476">
    <property type="component" value="Unassembled WGS sequence"/>
</dbReference>
<proteinExistence type="predicted"/>
<gene>
    <name evidence="2" type="ORF">V7x_43430</name>
</gene>
<protein>
    <submittedName>
        <fullName evidence="2">Carboxymuconolactone decarboxylase family protein</fullName>
    </submittedName>
</protein>
<reference evidence="2 3" key="1">
    <citation type="submission" date="2019-02" db="EMBL/GenBank/DDBJ databases">
        <title>Deep-cultivation of Planctomycetes and their phenomic and genomic characterization uncovers novel biology.</title>
        <authorList>
            <person name="Wiegand S."/>
            <person name="Jogler M."/>
            <person name="Boedeker C."/>
            <person name="Pinto D."/>
            <person name="Vollmers J."/>
            <person name="Rivas-Marin E."/>
            <person name="Kohn T."/>
            <person name="Peeters S.H."/>
            <person name="Heuer A."/>
            <person name="Rast P."/>
            <person name="Oberbeckmann S."/>
            <person name="Bunk B."/>
            <person name="Jeske O."/>
            <person name="Meyerdierks A."/>
            <person name="Storesund J.E."/>
            <person name="Kallscheuer N."/>
            <person name="Luecker S."/>
            <person name="Lage O.M."/>
            <person name="Pohl T."/>
            <person name="Merkel B.J."/>
            <person name="Hornburger P."/>
            <person name="Mueller R.-W."/>
            <person name="Bruemmer F."/>
            <person name="Labrenz M."/>
            <person name="Spormann A.M."/>
            <person name="Op Den Camp H."/>
            <person name="Overmann J."/>
            <person name="Amann R."/>
            <person name="Jetten M.S.M."/>
            <person name="Mascher T."/>
            <person name="Medema M.H."/>
            <person name="Devos D.P."/>
            <person name="Kaster A.-K."/>
            <person name="Ovreas L."/>
            <person name="Rohde M."/>
            <person name="Galperin M.Y."/>
            <person name="Jogler C."/>
        </authorList>
    </citation>
    <scope>NUCLEOTIDE SEQUENCE [LARGE SCALE GENOMIC DNA]</scope>
    <source>
        <strain evidence="2 3">V7</strain>
    </source>
</reference>
<dbReference type="InterPro" id="IPR029032">
    <property type="entry name" value="AhpD-like"/>
</dbReference>
<dbReference type="AlphaFoldDB" id="A0A5C6FPP2"/>
<dbReference type="RefSeq" id="WP_146415381.1">
    <property type="nucleotide sequence ID" value="NZ_SJPZ01000002.1"/>
</dbReference>
<dbReference type="SUPFAM" id="SSF69118">
    <property type="entry name" value="AhpD-like"/>
    <property type="match status" value="1"/>
</dbReference>
<sequence>MEASEFKVVDALDTTGQSSALTDREKHLVGLTVTVTRGCAPCSGGRIEKALSAGIEYETIRAAIDLAAAVNAGVVVRTAIEGAARNNITAACTGDECTVGTPS</sequence>
<evidence type="ECO:0000313" key="3">
    <source>
        <dbReference type="Proteomes" id="UP000316476"/>
    </source>
</evidence>
<dbReference type="EMBL" id="SJPZ01000002">
    <property type="protein sequence ID" value="TWU62608.1"/>
    <property type="molecule type" value="Genomic_DNA"/>
</dbReference>
<comment type="caution">
    <text evidence="2">The sequence shown here is derived from an EMBL/GenBank/DDBJ whole genome shotgun (WGS) entry which is preliminary data.</text>
</comment>
<feature type="domain" description="Carboxymuconolactone decarboxylase-like" evidence="1">
    <location>
        <begin position="18"/>
        <end position="81"/>
    </location>
</feature>
<dbReference type="OrthoDB" id="5540977at2"/>
<dbReference type="Pfam" id="PF02627">
    <property type="entry name" value="CMD"/>
    <property type="match status" value="1"/>
</dbReference>
<evidence type="ECO:0000259" key="1">
    <source>
        <dbReference type="Pfam" id="PF02627"/>
    </source>
</evidence>
<accession>A0A5C6FPP2</accession>